<keyword evidence="2" id="KW-1185">Reference proteome</keyword>
<gene>
    <name evidence="1" type="ORF">ACJDU8_24270</name>
</gene>
<sequence>MEKKIISVEDVVVQRIGLDSTFMDDEIVMMDISKGKYYAFNSVGSRIWELIEEPLSAKEVISILLKEYNVNVSICTDTVLTFLNGLYNESLIKIN</sequence>
<protein>
    <submittedName>
        <fullName evidence="1">Lasso peptide biosynthesis PqqD family chaperone</fullName>
    </submittedName>
</protein>
<evidence type="ECO:0000313" key="1">
    <source>
        <dbReference type="EMBL" id="MFL0198645.1"/>
    </source>
</evidence>
<name>A0ABW8SX27_9CLOT</name>
<dbReference type="Pfam" id="PF05402">
    <property type="entry name" value="PqqD"/>
    <property type="match status" value="1"/>
</dbReference>
<comment type="caution">
    <text evidence="1">The sequence shown here is derived from an EMBL/GenBank/DDBJ whole genome shotgun (WGS) entry which is preliminary data.</text>
</comment>
<dbReference type="Gene3D" id="1.10.10.1150">
    <property type="entry name" value="Coenzyme PQQ synthesis protein D (PqqD)"/>
    <property type="match status" value="1"/>
</dbReference>
<dbReference type="EMBL" id="JBJHZX010000075">
    <property type="protein sequence ID" value="MFL0198645.1"/>
    <property type="molecule type" value="Genomic_DNA"/>
</dbReference>
<dbReference type="RefSeq" id="WP_406794755.1">
    <property type="nucleotide sequence ID" value="NZ_JBJHZX010000075.1"/>
</dbReference>
<reference evidence="1 2" key="1">
    <citation type="submission" date="2024-11" db="EMBL/GenBank/DDBJ databases">
        <authorList>
            <person name="Heng Y.C."/>
            <person name="Lim A.C.H."/>
            <person name="Lee J.K.Y."/>
            <person name="Kittelmann S."/>
        </authorList>
    </citation>
    <scope>NUCLEOTIDE SEQUENCE [LARGE SCALE GENOMIC DNA]</scope>
    <source>
        <strain evidence="1 2">WILCCON 0269</strain>
    </source>
</reference>
<organism evidence="1 2">
    <name type="scientific">Candidatus Clostridium eludens</name>
    <dbReference type="NCBI Taxonomy" id="3381663"/>
    <lineage>
        <taxon>Bacteria</taxon>
        <taxon>Bacillati</taxon>
        <taxon>Bacillota</taxon>
        <taxon>Clostridia</taxon>
        <taxon>Eubacteriales</taxon>
        <taxon>Clostridiaceae</taxon>
        <taxon>Clostridium</taxon>
    </lineage>
</organism>
<evidence type="ECO:0000313" key="2">
    <source>
        <dbReference type="Proteomes" id="UP001623660"/>
    </source>
</evidence>
<accession>A0ABW8SX27</accession>
<dbReference type="NCBIfam" id="NF033536">
    <property type="entry name" value="lasso_PqqD_Bac"/>
    <property type="match status" value="1"/>
</dbReference>
<dbReference type="InterPro" id="IPR008792">
    <property type="entry name" value="PQQD"/>
</dbReference>
<dbReference type="Proteomes" id="UP001623660">
    <property type="component" value="Unassembled WGS sequence"/>
</dbReference>
<dbReference type="InterPro" id="IPR041881">
    <property type="entry name" value="PqqD_sf"/>
</dbReference>
<proteinExistence type="predicted"/>